<evidence type="ECO:0000313" key="1">
    <source>
        <dbReference type="EMBL" id="MPM51892.1"/>
    </source>
</evidence>
<protein>
    <recommendedName>
        <fullName evidence="2">Aminodeoxychorismate lyase</fullName>
    </recommendedName>
</protein>
<dbReference type="SUPFAM" id="SSF56752">
    <property type="entry name" value="D-aminoacid aminotransferase-like PLP-dependent enzymes"/>
    <property type="match status" value="1"/>
</dbReference>
<dbReference type="AlphaFoldDB" id="A0A645AFA7"/>
<name>A0A645AFA7_9ZZZZ</name>
<proteinExistence type="predicted"/>
<gene>
    <name evidence="1" type="ORF">SDC9_98643</name>
</gene>
<accession>A0A645AFA7</accession>
<dbReference type="InterPro" id="IPR036038">
    <property type="entry name" value="Aminotransferase-like"/>
</dbReference>
<reference evidence="1" key="1">
    <citation type="submission" date="2019-08" db="EMBL/GenBank/DDBJ databases">
        <authorList>
            <person name="Kucharzyk K."/>
            <person name="Murdoch R.W."/>
            <person name="Higgins S."/>
            <person name="Loffler F."/>
        </authorList>
    </citation>
    <scope>NUCLEOTIDE SEQUENCE</scope>
</reference>
<dbReference type="InterPro" id="IPR043131">
    <property type="entry name" value="BCAT-like_N"/>
</dbReference>
<organism evidence="1">
    <name type="scientific">bioreactor metagenome</name>
    <dbReference type="NCBI Taxonomy" id="1076179"/>
    <lineage>
        <taxon>unclassified sequences</taxon>
        <taxon>metagenomes</taxon>
        <taxon>ecological metagenomes</taxon>
    </lineage>
</organism>
<dbReference type="EMBL" id="VSSQ01013618">
    <property type="protein sequence ID" value="MPM51892.1"/>
    <property type="molecule type" value="Genomic_DNA"/>
</dbReference>
<dbReference type="Pfam" id="PF01063">
    <property type="entry name" value="Aminotran_4"/>
    <property type="match status" value="1"/>
</dbReference>
<dbReference type="Gene3D" id="3.20.10.10">
    <property type="entry name" value="D-amino Acid Aminotransferase, subunit A, domain 2"/>
    <property type="match status" value="1"/>
</dbReference>
<dbReference type="InterPro" id="IPR001544">
    <property type="entry name" value="Aminotrans_IV"/>
</dbReference>
<sequence length="199" mass="22534">MSLLFETISIREGRPENLRWHRQRVDASAKAAFGRVPSFRLEEEIVAPPTAASGHYRCRVDYDTEIREITFRPYVFNAISSLKPVEDNTISYNLKYADRTALLNIYAQRGSCDDVLIVKDGLITDSSYANVALLKNGQWFTPSAPLLPGTCRARLIHENMLIPVPVRVDDLRHYESILLINALRGFRPETAFPVSGVRV</sequence>
<dbReference type="Gene3D" id="3.30.470.10">
    <property type="match status" value="1"/>
</dbReference>
<dbReference type="GO" id="GO:0003824">
    <property type="term" value="F:catalytic activity"/>
    <property type="evidence" value="ECO:0007669"/>
    <property type="project" value="InterPro"/>
</dbReference>
<comment type="caution">
    <text evidence="1">The sequence shown here is derived from an EMBL/GenBank/DDBJ whole genome shotgun (WGS) entry which is preliminary data.</text>
</comment>
<evidence type="ECO:0008006" key="2">
    <source>
        <dbReference type="Google" id="ProtNLM"/>
    </source>
</evidence>
<dbReference type="InterPro" id="IPR043132">
    <property type="entry name" value="BCAT-like_C"/>
</dbReference>